<dbReference type="CDD" id="cd00038">
    <property type="entry name" value="CAP_ED"/>
    <property type="match status" value="1"/>
</dbReference>
<dbReference type="InterPro" id="IPR036388">
    <property type="entry name" value="WH-like_DNA-bd_sf"/>
</dbReference>
<sequence>MYNDVADTPFFKDIINEESREFISAKFRERTFPKGHILYFQDDPGHAMYVIKTGILKIYRQEDDQEIVLGHQFPGEVIGELELFHHDNHRTASVATLDKVMVWEIRREQMDEIVRVYPDLMRKVIYILSERLIQADRKIEYLAFLDVRVRAANLLLDLVSNFGKKTSNGLLIDWRITQQHFGSMIGVGRETASKALNDFKNEKLIHMDHRKVYVIDLEGLQGVANANQDPVEKRVWHSTHKYHIPSL</sequence>
<dbReference type="InterPro" id="IPR014710">
    <property type="entry name" value="RmlC-like_jellyroll"/>
</dbReference>
<gene>
    <name evidence="7" type="ORF">DFQ00_105269</name>
    <name evidence="8" type="ORF">HUB98_09465</name>
</gene>
<dbReference type="SUPFAM" id="SSF46785">
    <property type="entry name" value="Winged helix' DNA-binding domain"/>
    <property type="match status" value="1"/>
</dbReference>
<dbReference type="PROSITE" id="PS51063">
    <property type="entry name" value="HTH_CRP_2"/>
    <property type="match status" value="1"/>
</dbReference>
<evidence type="ECO:0000313" key="10">
    <source>
        <dbReference type="Proteomes" id="UP000509327"/>
    </source>
</evidence>
<dbReference type="InterPro" id="IPR050397">
    <property type="entry name" value="Env_Response_Regulators"/>
</dbReference>
<dbReference type="GO" id="GO:0005829">
    <property type="term" value="C:cytosol"/>
    <property type="evidence" value="ECO:0007669"/>
    <property type="project" value="TreeGrafter"/>
</dbReference>
<reference evidence="7 9" key="1">
    <citation type="submission" date="2018-06" db="EMBL/GenBank/DDBJ databases">
        <title>Genomic Encyclopedia of Type Strains, Phase III (KMG-III): the genomes of soil and plant-associated and newly described type strains.</title>
        <authorList>
            <person name="Whitman W."/>
        </authorList>
    </citation>
    <scope>NUCLEOTIDE SEQUENCE [LARGE SCALE GENOMIC DNA]</scope>
    <source>
        <strain evidence="7 9">CECT 7022</strain>
    </source>
</reference>
<evidence type="ECO:0000256" key="1">
    <source>
        <dbReference type="ARBA" id="ARBA00023015"/>
    </source>
</evidence>
<dbReference type="SUPFAM" id="SSF51206">
    <property type="entry name" value="cAMP-binding domain-like"/>
    <property type="match status" value="1"/>
</dbReference>
<dbReference type="PANTHER" id="PTHR24567:SF74">
    <property type="entry name" value="HTH-TYPE TRANSCRIPTIONAL REGULATOR ARCR"/>
    <property type="match status" value="1"/>
</dbReference>
<feature type="domain" description="HTH crp-type" evidence="6">
    <location>
        <begin position="145"/>
        <end position="218"/>
    </location>
</feature>
<evidence type="ECO:0000256" key="2">
    <source>
        <dbReference type="ARBA" id="ARBA00023125"/>
    </source>
</evidence>
<keyword evidence="3" id="KW-0010">Activator</keyword>
<dbReference type="EMBL" id="QJSW01000005">
    <property type="protein sequence ID" value="PYE49765.1"/>
    <property type="molecule type" value="Genomic_DNA"/>
</dbReference>
<name>A0A2V4VA20_PAEBA</name>
<evidence type="ECO:0000313" key="7">
    <source>
        <dbReference type="EMBL" id="PYE49765.1"/>
    </source>
</evidence>
<keyword evidence="2" id="KW-0238">DNA-binding</keyword>
<dbReference type="Gene3D" id="1.10.10.10">
    <property type="entry name" value="Winged helix-like DNA-binding domain superfamily/Winged helix DNA-binding domain"/>
    <property type="match status" value="1"/>
</dbReference>
<dbReference type="GO" id="GO:0003677">
    <property type="term" value="F:DNA binding"/>
    <property type="evidence" value="ECO:0007669"/>
    <property type="project" value="UniProtKB-KW"/>
</dbReference>
<keyword evidence="1" id="KW-0805">Transcription regulation</keyword>
<proteinExistence type="predicted"/>
<keyword evidence="10" id="KW-1185">Reference proteome</keyword>
<keyword evidence="4" id="KW-0804">Transcription</keyword>
<dbReference type="InterPro" id="IPR018490">
    <property type="entry name" value="cNMP-bd_dom_sf"/>
</dbReference>
<dbReference type="InterPro" id="IPR000595">
    <property type="entry name" value="cNMP-bd_dom"/>
</dbReference>
<dbReference type="SMART" id="SM00419">
    <property type="entry name" value="HTH_CRP"/>
    <property type="match status" value="1"/>
</dbReference>
<evidence type="ECO:0000313" key="8">
    <source>
        <dbReference type="EMBL" id="QKS56545.1"/>
    </source>
</evidence>
<dbReference type="RefSeq" id="WP_110896452.1">
    <property type="nucleotide sequence ID" value="NZ_CP054614.1"/>
</dbReference>
<dbReference type="Pfam" id="PF00027">
    <property type="entry name" value="cNMP_binding"/>
    <property type="match status" value="1"/>
</dbReference>
<organism evidence="7 9">
    <name type="scientific">Paenibacillus barcinonensis</name>
    <dbReference type="NCBI Taxonomy" id="198119"/>
    <lineage>
        <taxon>Bacteria</taxon>
        <taxon>Bacillati</taxon>
        <taxon>Bacillota</taxon>
        <taxon>Bacilli</taxon>
        <taxon>Bacillales</taxon>
        <taxon>Paenibacillaceae</taxon>
        <taxon>Paenibacillus</taxon>
    </lineage>
</organism>
<protein>
    <submittedName>
        <fullName evidence="7 8">CRP/FNR family transcriptional regulator</fullName>
    </submittedName>
</protein>
<evidence type="ECO:0000256" key="3">
    <source>
        <dbReference type="ARBA" id="ARBA00023159"/>
    </source>
</evidence>
<accession>A0A2V4VA20</accession>
<dbReference type="OrthoDB" id="9812325at2"/>
<evidence type="ECO:0000259" key="6">
    <source>
        <dbReference type="PROSITE" id="PS51063"/>
    </source>
</evidence>
<reference evidence="8 10" key="2">
    <citation type="submission" date="2020-06" db="EMBL/GenBank/DDBJ databases">
        <title>Complete genome of Paenibacillus barcinonensis KACC11450.</title>
        <authorList>
            <person name="Kim M."/>
            <person name="Park Y.-J."/>
            <person name="Shin J.-H."/>
        </authorList>
    </citation>
    <scope>NUCLEOTIDE SEQUENCE [LARGE SCALE GENOMIC DNA]</scope>
    <source>
        <strain evidence="8 10">KACC11450</strain>
    </source>
</reference>
<evidence type="ECO:0000256" key="4">
    <source>
        <dbReference type="ARBA" id="ARBA00023163"/>
    </source>
</evidence>
<dbReference type="InterPro" id="IPR036390">
    <property type="entry name" value="WH_DNA-bd_sf"/>
</dbReference>
<evidence type="ECO:0000259" key="5">
    <source>
        <dbReference type="PROSITE" id="PS50042"/>
    </source>
</evidence>
<dbReference type="Proteomes" id="UP000509327">
    <property type="component" value="Chromosome"/>
</dbReference>
<dbReference type="PROSITE" id="PS50042">
    <property type="entry name" value="CNMP_BINDING_3"/>
    <property type="match status" value="1"/>
</dbReference>
<dbReference type="PANTHER" id="PTHR24567">
    <property type="entry name" value="CRP FAMILY TRANSCRIPTIONAL REGULATORY PROTEIN"/>
    <property type="match status" value="1"/>
</dbReference>
<dbReference type="Proteomes" id="UP000247790">
    <property type="component" value="Unassembled WGS sequence"/>
</dbReference>
<dbReference type="Pfam" id="PF13545">
    <property type="entry name" value="HTH_Crp_2"/>
    <property type="match status" value="1"/>
</dbReference>
<feature type="domain" description="Cyclic nucleotide-binding" evidence="5">
    <location>
        <begin position="10"/>
        <end position="131"/>
    </location>
</feature>
<dbReference type="Gene3D" id="2.60.120.10">
    <property type="entry name" value="Jelly Rolls"/>
    <property type="match status" value="1"/>
</dbReference>
<dbReference type="EMBL" id="CP054614">
    <property type="protein sequence ID" value="QKS56545.1"/>
    <property type="molecule type" value="Genomic_DNA"/>
</dbReference>
<dbReference type="InterPro" id="IPR012318">
    <property type="entry name" value="HTH_CRP"/>
</dbReference>
<dbReference type="SMART" id="SM00100">
    <property type="entry name" value="cNMP"/>
    <property type="match status" value="1"/>
</dbReference>
<dbReference type="GO" id="GO:0003700">
    <property type="term" value="F:DNA-binding transcription factor activity"/>
    <property type="evidence" value="ECO:0007669"/>
    <property type="project" value="TreeGrafter"/>
</dbReference>
<dbReference type="AlphaFoldDB" id="A0A2V4VA20"/>
<evidence type="ECO:0000313" key="9">
    <source>
        <dbReference type="Proteomes" id="UP000247790"/>
    </source>
</evidence>